<name>A0A6M4ES69_9CAUD</name>
<dbReference type="InterPro" id="IPR033390">
    <property type="entry name" value="Rv2179c-like"/>
</dbReference>
<reference evidence="2 3" key="1">
    <citation type="submission" date="2020-01" db="EMBL/GenBank/DDBJ databases">
        <authorList>
            <person name="Giacobe N."/>
            <person name="Brown L."/>
            <person name="Broussard G.W."/>
        </authorList>
    </citation>
    <scope>NUCLEOTIDE SEQUENCE [LARGE SCALE GENOMIC DNA]</scope>
</reference>
<dbReference type="Pfam" id="PF16473">
    <property type="entry name" value="Rv2179c-like"/>
    <property type="match status" value="1"/>
</dbReference>
<sequence>MNNFVAKHCRTFNKATVQRDRTKYHRPSSRSLMDEWFEDENDGFEHPGMVEPKELETPSISDNVYKRSFTNKQEINMPENAIGIACPHAVGEPGVDAKQCVLNHQLYGNVNQELMELSPVTHYHLNWVFDLETYATCQNAIVPEISAVAFDILSGEVFHEITLHIDVDSQVALGREVSASTLSFWLMQSEEARRKMLLADPDYCRKNGLEIPLPICGAMGKLRQEIIDVSAKWAEQTGFSKEPLVWGNGITFDLGKTISLFETVQVPLPWQFWAERDARTIMDLAPEIKKQFSLDFRGVPHYGLDDCKHELRYLSATYIKIWEMSKEK</sequence>
<evidence type="ECO:0000313" key="3">
    <source>
        <dbReference type="Proteomes" id="UP000501397"/>
    </source>
</evidence>
<evidence type="ECO:0000259" key="1">
    <source>
        <dbReference type="Pfam" id="PF16473"/>
    </source>
</evidence>
<dbReference type="EMBL" id="MN958086">
    <property type="protein sequence ID" value="QJQ85125.1"/>
    <property type="molecule type" value="Genomic_DNA"/>
</dbReference>
<dbReference type="Pfam" id="PF23876">
    <property type="entry name" value="DUF7230"/>
    <property type="match status" value="1"/>
</dbReference>
<accession>A0A6M4ES69</accession>
<dbReference type="InterPro" id="IPR055654">
    <property type="entry name" value="DUF7230"/>
</dbReference>
<evidence type="ECO:0000313" key="2">
    <source>
        <dbReference type="EMBL" id="QJQ85125.1"/>
    </source>
</evidence>
<keyword evidence="3" id="KW-1185">Reference proteome</keyword>
<organism evidence="2 3">
    <name type="scientific">Vibrio phage Bennett</name>
    <dbReference type="NCBI Taxonomy" id="2735171"/>
    <lineage>
        <taxon>Viruses</taxon>
        <taxon>Duplodnaviria</taxon>
        <taxon>Heunggongvirae</taxon>
        <taxon>Uroviricota</taxon>
        <taxon>Caudoviricetes</taxon>
        <taxon>Demerecviridae</taxon>
        <taxon>Ermolyevavirinae</taxon>
        <taxon>Thalassavirus</taxon>
        <taxon>Thalassavirus bennett</taxon>
    </lineage>
</organism>
<dbReference type="Proteomes" id="UP000501397">
    <property type="component" value="Segment"/>
</dbReference>
<gene>
    <name evidence="2" type="ORF">BENNETT_89</name>
</gene>
<protein>
    <submittedName>
        <fullName evidence="2">Putative exodeoxyribonuclease</fullName>
    </submittedName>
</protein>
<feature type="domain" description="3'-5' exoribonuclease Rv2179c-like" evidence="1">
    <location>
        <begin position="128"/>
        <end position="316"/>
    </location>
</feature>
<proteinExistence type="predicted"/>